<dbReference type="Pfam" id="PF00270">
    <property type="entry name" value="DEAD"/>
    <property type="match status" value="1"/>
</dbReference>
<dbReference type="GO" id="GO:0003676">
    <property type="term" value="F:nucleic acid binding"/>
    <property type="evidence" value="ECO:0007669"/>
    <property type="project" value="InterPro"/>
</dbReference>
<dbReference type="SMART" id="SM00487">
    <property type="entry name" value="DEXDc"/>
    <property type="match status" value="1"/>
</dbReference>
<dbReference type="EC" id="3.6.4.13" evidence="1"/>
<dbReference type="GO" id="GO:0003724">
    <property type="term" value="F:RNA helicase activity"/>
    <property type="evidence" value="ECO:0007669"/>
    <property type="project" value="UniProtKB-EC"/>
</dbReference>
<proteinExistence type="predicted"/>
<dbReference type="Gene3D" id="3.40.50.300">
    <property type="entry name" value="P-loop containing nucleotide triphosphate hydrolases"/>
    <property type="match status" value="2"/>
</dbReference>
<feature type="domain" description="Helicase ATP-binding" evidence="7">
    <location>
        <begin position="162"/>
        <end position="375"/>
    </location>
</feature>
<feature type="non-terminal residue" evidence="9">
    <location>
        <position position="845"/>
    </location>
</feature>
<dbReference type="InterPro" id="IPR036526">
    <property type="entry name" value="C-N_Hydrolase_sf"/>
</dbReference>
<dbReference type="Pfam" id="PF00795">
    <property type="entry name" value="CN_hydrolase"/>
    <property type="match status" value="1"/>
</dbReference>
<accession>A0A0M0JLD9</accession>
<dbReference type="PANTHER" id="PTHR47958">
    <property type="entry name" value="ATP-DEPENDENT RNA HELICASE DBP3"/>
    <property type="match status" value="1"/>
</dbReference>
<evidence type="ECO:0000256" key="3">
    <source>
        <dbReference type="ARBA" id="ARBA00022801"/>
    </source>
</evidence>
<comment type="caution">
    <text evidence="9">The sequence shown here is derived from an EMBL/GenBank/DDBJ whole genome shotgun (WGS) entry which is preliminary data.</text>
</comment>
<dbReference type="InterPro" id="IPR011545">
    <property type="entry name" value="DEAD/DEAH_box_helicase_dom"/>
</dbReference>
<sequence>GRPREYAEESVPYRARPVQAGGGKLGRKAIEQAANDAAVEAKLAADASFFWECVQKRQAGVDVTGCSGSAPRPRDAEALFGGRAAWDAVGMGQYDIIPVTRTGAGADEAAVPPLGADFSFSTPVAAGRSTASPALPEFALQNLKRPDRMRIQSPTPIQRHCVPLALASLDLMACAQTGSGKTVAFLLPLLARIAADTTVSTIGPSISSPPVRGRLSANDEALIAAQGTPAQPSALILAPTRELALQIELECLKLTFEAPPPPSGAAAWCGCCYGGATARPQLEALSGGVEVLVATPGRLVDFLDRRLVSLRRCKVLVLDEADRMLDMGFEPQLKRIVERADLPATARRQTLMFSATFAAPIQRVAASYLRAPFAHVAVGRVGSAIGSVAQRLVHAGAGDKRTKLRLLRSLLSPNERTIVFVQKKHVAKWVRDQLEIEGVPSAELHGDRSQGQRESALAAFAQGEIDVLVATDVASRGLDVPEVAHVVQFDLPISRDEMDTYVHRIGRTGRAGRSGKATALFVPGDEPKIGNGVIWADLVALLEENQQQAQPLRQRRLELAAAVVPHEWRSARRSTAMTSINDAAANFGLCKKLTDEAVQKGCRLVFFPECFSFMGARAGEAQAVAEPLDGPILGWYKQLAREASVWLSLGGFQEIGPEGDPRIYNTHVVLDSDGRLAAAYRKIHLFDVPMVGLVESSQTLAGCELVSCDSPAGRLGLAICYDLRFPEMHQKLTFTHGAEVLTFPSAFAMKTGEAHWETLLRCRAIECQAYVVAAAQVGQHNEHGNKRQSWGHAMAVDPWGKVVAQFGGAGDVGVMPFEIDLDLVQKTRDNMPMHTHRRYDLYGDQ</sequence>
<dbReference type="GO" id="GO:0016811">
    <property type="term" value="F:hydrolase activity, acting on carbon-nitrogen (but not peptide) bonds, in linear amides"/>
    <property type="evidence" value="ECO:0007669"/>
    <property type="project" value="InterPro"/>
</dbReference>
<dbReference type="AlphaFoldDB" id="A0A0M0JLD9"/>
<dbReference type="PROSITE" id="PS51192">
    <property type="entry name" value="HELICASE_ATP_BIND_1"/>
    <property type="match status" value="1"/>
</dbReference>
<evidence type="ECO:0000313" key="9">
    <source>
        <dbReference type="EMBL" id="KOO27300.1"/>
    </source>
</evidence>
<dbReference type="CDD" id="cd07572">
    <property type="entry name" value="nit"/>
    <property type="match status" value="1"/>
</dbReference>
<dbReference type="SUPFAM" id="SSF52540">
    <property type="entry name" value="P-loop containing nucleoside triphosphate hydrolases"/>
    <property type="match status" value="1"/>
</dbReference>
<evidence type="ECO:0000256" key="2">
    <source>
        <dbReference type="ARBA" id="ARBA00022741"/>
    </source>
</evidence>
<dbReference type="InterPro" id="IPR027417">
    <property type="entry name" value="P-loop_NTPase"/>
</dbReference>
<feature type="domain" description="CN hydrolase" evidence="6">
    <location>
        <begin position="568"/>
        <end position="821"/>
    </location>
</feature>
<dbReference type="SMART" id="SM00490">
    <property type="entry name" value="HELICc"/>
    <property type="match status" value="1"/>
</dbReference>
<dbReference type="CDD" id="cd18787">
    <property type="entry name" value="SF2_C_DEAD"/>
    <property type="match status" value="1"/>
</dbReference>
<evidence type="ECO:0000259" key="7">
    <source>
        <dbReference type="PROSITE" id="PS51192"/>
    </source>
</evidence>
<dbReference type="GO" id="GO:0005524">
    <property type="term" value="F:ATP binding"/>
    <property type="evidence" value="ECO:0007669"/>
    <property type="project" value="UniProtKB-KW"/>
</dbReference>
<feature type="non-terminal residue" evidence="9">
    <location>
        <position position="1"/>
    </location>
</feature>
<organism evidence="9 10">
    <name type="scientific">Chrysochromulina tobinii</name>
    <dbReference type="NCBI Taxonomy" id="1460289"/>
    <lineage>
        <taxon>Eukaryota</taxon>
        <taxon>Haptista</taxon>
        <taxon>Haptophyta</taxon>
        <taxon>Prymnesiophyceae</taxon>
        <taxon>Prymnesiales</taxon>
        <taxon>Chrysochromulinaceae</taxon>
        <taxon>Chrysochromulina</taxon>
    </lineage>
</organism>
<dbReference type="PROSITE" id="PS51194">
    <property type="entry name" value="HELICASE_CTER"/>
    <property type="match status" value="1"/>
</dbReference>
<gene>
    <name evidence="9" type="ORF">Ctob_007097</name>
</gene>
<keyword evidence="5" id="KW-0067">ATP-binding</keyword>
<dbReference type="Gene3D" id="3.60.110.10">
    <property type="entry name" value="Carbon-nitrogen hydrolase"/>
    <property type="match status" value="1"/>
</dbReference>
<name>A0A0M0JLD9_9EUKA</name>
<dbReference type="PROSITE" id="PS00039">
    <property type="entry name" value="DEAD_ATP_HELICASE"/>
    <property type="match status" value="1"/>
</dbReference>
<dbReference type="Proteomes" id="UP000037460">
    <property type="component" value="Unassembled WGS sequence"/>
</dbReference>
<keyword evidence="2" id="KW-0547">Nucleotide-binding</keyword>
<dbReference type="InterPro" id="IPR045254">
    <property type="entry name" value="Nit1/2_C-N_Hydrolase"/>
</dbReference>
<dbReference type="EMBL" id="JWZX01002733">
    <property type="protein sequence ID" value="KOO27300.1"/>
    <property type="molecule type" value="Genomic_DNA"/>
</dbReference>
<dbReference type="InterPro" id="IPR003010">
    <property type="entry name" value="C-N_Hydrolase"/>
</dbReference>
<keyword evidence="10" id="KW-1185">Reference proteome</keyword>
<dbReference type="Pfam" id="PF00271">
    <property type="entry name" value="Helicase_C"/>
    <property type="match status" value="1"/>
</dbReference>
<dbReference type="InterPro" id="IPR001650">
    <property type="entry name" value="Helicase_C-like"/>
</dbReference>
<evidence type="ECO:0000313" key="10">
    <source>
        <dbReference type="Proteomes" id="UP000037460"/>
    </source>
</evidence>
<dbReference type="InterPro" id="IPR000629">
    <property type="entry name" value="RNA-helicase_DEAD-box_CS"/>
</dbReference>
<evidence type="ECO:0000259" key="8">
    <source>
        <dbReference type="PROSITE" id="PS51194"/>
    </source>
</evidence>
<dbReference type="PROSITE" id="PS50263">
    <property type="entry name" value="CN_HYDROLASE"/>
    <property type="match status" value="1"/>
</dbReference>
<dbReference type="OrthoDB" id="10250282at2759"/>
<keyword evidence="3" id="KW-0378">Hydrolase</keyword>
<evidence type="ECO:0000256" key="4">
    <source>
        <dbReference type="ARBA" id="ARBA00022806"/>
    </source>
</evidence>
<evidence type="ECO:0000256" key="1">
    <source>
        <dbReference type="ARBA" id="ARBA00012552"/>
    </source>
</evidence>
<dbReference type="SUPFAM" id="SSF56317">
    <property type="entry name" value="Carbon-nitrogen hydrolase"/>
    <property type="match status" value="1"/>
</dbReference>
<evidence type="ECO:0000259" key="6">
    <source>
        <dbReference type="PROSITE" id="PS50263"/>
    </source>
</evidence>
<reference evidence="10" key="1">
    <citation type="journal article" date="2015" name="PLoS Genet.">
        <title>Genome Sequence and Transcriptome Analyses of Chrysochromulina tobin: Metabolic Tools for Enhanced Algal Fitness in the Prominent Order Prymnesiales (Haptophyceae).</title>
        <authorList>
            <person name="Hovde B.T."/>
            <person name="Deodato C.R."/>
            <person name="Hunsperger H.M."/>
            <person name="Ryken S.A."/>
            <person name="Yost W."/>
            <person name="Jha R.K."/>
            <person name="Patterson J."/>
            <person name="Monnat R.J. Jr."/>
            <person name="Barlow S.B."/>
            <person name="Starkenburg S.R."/>
            <person name="Cattolico R.A."/>
        </authorList>
    </citation>
    <scope>NUCLEOTIDE SEQUENCE</scope>
    <source>
        <strain evidence="10">CCMP291</strain>
    </source>
</reference>
<dbReference type="InterPro" id="IPR014001">
    <property type="entry name" value="Helicase_ATP-bd"/>
</dbReference>
<evidence type="ECO:0000256" key="5">
    <source>
        <dbReference type="ARBA" id="ARBA00022840"/>
    </source>
</evidence>
<protein>
    <recommendedName>
        <fullName evidence="1">RNA helicase</fullName>
        <ecNumber evidence="1">3.6.4.13</ecNumber>
    </recommendedName>
</protein>
<keyword evidence="4 9" id="KW-0347">Helicase</keyword>
<feature type="domain" description="Helicase C-terminal" evidence="8">
    <location>
        <begin position="402"/>
        <end position="558"/>
    </location>
</feature>